<evidence type="ECO:0000259" key="3">
    <source>
        <dbReference type="PROSITE" id="PS51770"/>
    </source>
</evidence>
<sequence>MTLHKNLGLPTTIELPVVSLPSTSRKALERTVASPFPTMAEPNPNTGFIAAILKLEGIERVKRHIELYAELERDADTPEWMATLLPHISVQSHSASMPQPRVTFRFTVQPTHSNGHGNMHGGCTATLFDFLTTLPLHLISKPGFWQFLGVSRTLNCTYLRPVPVGSVVDIECEILQVGKKLMTAKGIMRSVEKDGTVGPILVVCEHGKVSTDPPVSGTL</sequence>
<keyword evidence="2" id="KW-0378">Hydrolase</keyword>
<dbReference type="InterPro" id="IPR006683">
    <property type="entry name" value="Thioestr_dom"/>
</dbReference>
<dbReference type="EMBL" id="MCFJ01000021">
    <property type="protein sequence ID" value="ORY56835.1"/>
    <property type="molecule type" value="Genomic_DNA"/>
</dbReference>
<name>A0A1Y2DDS9_9PEZI</name>
<dbReference type="GO" id="GO:0047617">
    <property type="term" value="F:fatty acyl-CoA hydrolase activity"/>
    <property type="evidence" value="ECO:0007669"/>
    <property type="project" value="InterPro"/>
</dbReference>
<evidence type="ECO:0000256" key="1">
    <source>
        <dbReference type="ARBA" id="ARBA00008324"/>
    </source>
</evidence>
<dbReference type="InterPro" id="IPR033120">
    <property type="entry name" value="HOTDOG_ACOT"/>
</dbReference>
<dbReference type="PANTHER" id="PTHR21660">
    <property type="entry name" value="THIOESTERASE SUPERFAMILY MEMBER-RELATED"/>
    <property type="match status" value="1"/>
</dbReference>
<dbReference type="Gene3D" id="3.10.129.10">
    <property type="entry name" value="Hotdog Thioesterase"/>
    <property type="match status" value="1"/>
</dbReference>
<dbReference type="CDD" id="cd03443">
    <property type="entry name" value="PaaI_thioesterase"/>
    <property type="match status" value="1"/>
</dbReference>
<dbReference type="InParanoid" id="A0A1Y2DDS9"/>
<comment type="similarity">
    <text evidence="1">Belongs to the thioesterase PaaI family.</text>
</comment>
<dbReference type="InterPro" id="IPR029069">
    <property type="entry name" value="HotDog_dom_sf"/>
</dbReference>
<reference evidence="4 5" key="1">
    <citation type="submission" date="2016-07" db="EMBL/GenBank/DDBJ databases">
        <title>Pervasive Adenine N6-methylation of Active Genes in Fungi.</title>
        <authorList>
            <consortium name="DOE Joint Genome Institute"/>
            <person name="Mondo S.J."/>
            <person name="Dannebaum R.O."/>
            <person name="Kuo R.C."/>
            <person name="Labutti K."/>
            <person name="Haridas S."/>
            <person name="Kuo A."/>
            <person name="Salamov A."/>
            <person name="Ahrendt S.R."/>
            <person name="Lipzen A."/>
            <person name="Sullivan W."/>
            <person name="Andreopoulos W.B."/>
            <person name="Clum A."/>
            <person name="Lindquist E."/>
            <person name="Daum C."/>
            <person name="Ramamoorthy G.K."/>
            <person name="Gryganskyi A."/>
            <person name="Culley D."/>
            <person name="Magnuson J.K."/>
            <person name="James T.Y."/>
            <person name="O'Malley M.A."/>
            <person name="Stajich J.E."/>
            <person name="Spatafora J.W."/>
            <person name="Visel A."/>
            <person name="Grigoriev I.V."/>
        </authorList>
    </citation>
    <scope>NUCLEOTIDE SEQUENCE [LARGE SCALE GENOMIC DNA]</scope>
    <source>
        <strain evidence="4 5">CBS 129021</strain>
    </source>
</reference>
<protein>
    <submittedName>
        <fullName evidence="4">HotDog domain-containing protein</fullName>
    </submittedName>
</protein>
<comment type="caution">
    <text evidence="4">The sequence shown here is derived from an EMBL/GenBank/DDBJ whole genome shotgun (WGS) entry which is preliminary data.</text>
</comment>
<dbReference type="RefSeq" id="XP_040710302.1">
    <property type="nucleotide sequence ID" value="XM_040861354.1"/>
</dbReference>
<dbReference type="AlphaFoldDB" id="A0A1Y2DDS9"/>
<feature type="domain" description="HotDog ACOT-type" evidence="3">
    <location>
        <begin position="98"/>
        <end position="214"/>
    </location>
</feature>
<keyword evidence="5" id="KW-1185">Reference proteome</keyword>
<evidence type="ECO:0000313" key="4">
    <source>
        <dbReference type="EMBL" id="ORY56835.1"/>
    </source>
</evidence>
<dbReference type="PANTHER" id="PTHR21660:SF1">
    <property type="entry name" value="ACYL-COENZYME A THIOESTERASE 13"/>
    <property type="match status" value="1"/>
</dbReference>
<dbReference type="SUPFAM" id="SSF54637">
    <property type="entry name" value="Thioesterase/thiol ester dehydrase-isomerase"/>
    <property type="match status" value="1"/>
</dbReference>
<dbReference type="GeneID" id="63777566"/>
<dbReference type="Proteomes" id="UP000193689">
    <property type="component" value="Unassembled WGS sequence"/>
</dbReference>
<gene>
    <name evidence="4" type="ORF">BCR38DRAFT_450176</name>
</gene>
<accession>A0A1Y2DDS9</accession>
<evidence type="ECO:0000256" key="2">
    <source>
        <dbReference type="ARBA" id="ARBA00022801"/>
    </source>
</evidence>
<dbReference type="InterPro" id="IPR039298">
    <property type="entry name" value="ACOT13"/>
</dbReference>
<dbReference type="STRING" id="1141098.A0A1Y2DDS9"/>
<organism evidence="4 5">
    <name type="scientific">Pseudomassariella vexata</name>
    <dbReference type="NCBI Taxonomy" id="1141098"/>
    <lineage>
        <taxon>Eukaryota</taxon>
        <taxon>Fungi</taxon>
        <taxon>Dikarya</taxon>
        <taxon>Ascomycota</taxon>
        <taxon>Pezizomycotina</taxon>
        <taxon>Sordariomycetes</taxon>
        <taxon>Xylariomycetidae</taxon>
        <taxon>Amphisphaeriales</taxon>
        <taxon>Pseudomassariaceae</taxon>
        <taxon>Pseudomassariella</taxon>
    </lineage>
</organism>
<dbReference type="OrthoDB" id="2831072at2759"/>
<dbReference type="Pfam" id="PF03061">
    <property type="entry name" value="4HBT"/>
    <property type="match status" value="1"/>
</dbReference>
<evidence type="ECO:0000313" key="5">
    <source>
        <dbReference type="Proteomes" id="UP000193689"/>
    </source>
</evidence>
<proteinExistence type="inferred from homology"/>
<dbReference type="PROSITE" id="PS51770">
    <property type="entry name" value="HOTDOG_ACOT"/>
    <property type="match status" value="1"/>
</dbReference>